<sequence length="408" mass="45032">MARTRVDCATEGCEGHCHVEARSRRDADYRAKKLAERGWTCRDCDNREAAARAEAAGLPTLEGSEKQVAWAITLREPIMSHIDAMVPGAVDMLRSGPERLHCLSTTVQQWTHELATLMHRTSEAAVREAIEAIRSETDARFWIDGRNETLPKLVAAAVERLAEEARAMSPEGKAAAAAEQEAMEEATLRPAEPVSETIAELAFRDGRLVARYDERSDTFNAAVKGLGYLWDPAAQAWTRRHAELTMGDPLDRLAETAHELLAAGIVVALHDPAARAKAVDRSYEPEHTRWISLVTAGEHQGKFRITWGRGEDLYREFRGLRGATYRDKACLVPATSRDEVLDFAAAHGFRLTPGAEARAAEVLAQRERGTVVEAKARPKVETERRGDAPGRLDVPSDVTVDDDLVDND</sequence>
<accession>H1KS24</accession>
<name>H1KS24_METEX</name>
<dbReference type="EMBL" id="AGJK01000258">
    <property type="protein sequence ID" value="EHP89591.1"/>
    <property type="molecule type" value="Genomic_DNA"/>
</dbReference>
<feature type="compositionally biased region" description="Acidic residues" evidence="1">
    <location>
        <begin position="399"/>
        <end position="408"/>
    </location>
</feature>
<feature type="compositionally biased region" description="Basic and acidic residues" evidence="1">
    <location>
        <begin position="374"/>
        <end position="390"/>
    </location>
</feature>
<evidence type="ECO:0000313" key="2">
    <source>
        <dbReference type="EMBL" id="EHP89591.1"/>
    </source>
</evidence>
<feature type="region of interest" description="Disordered" evidence="1">
    <location>
        <begin position="374"/>
        <end position="408"/>
    </location>
</feature>
<organism evidence="2 3">
    <name type="scientific">Methylorubrum extorquens DSM 13060</name>
    <dbReference type="NCBI Taxonomy" id="882800"/>
    <lineage>
        <taxon>Bacteria</taxon>
        <taxon>Pseudomonadati</taxon>
        <taxon>Pseudomonadota</taxon>
        <taxon>Alphaproteobacteria</taxon>
        <taxon>Hyphomicrobiales</taxon>
        <taxon>Methylobacteriaceae</taxon>
        <taxon>Methylorubrum</taxon>
    </lineage>
</organism>
<dbReference type="AlphaFoldDB" id="H1KS24"/>
<reference evidence="2 3" key="1">
    <citation type="submission" date="2011-09" db="EMBL/GenBank/DDBJ databases">
        <title>The draft genome of Methylobacterium extorquens DSM 13060.</title>
        <authorList>
            <consortium name="US DOE Joint Genome Institute (JGI-PGF)"/>
            <person name="Lucas S."/>
            <person name="Han J."/>
            <person name="Lapidus A."/>
            <person name="Cheng J.-F."/>
            <person name="Goodwin L."/>
            <person name="Pitluck S."/>
            <person name="Peters L."/>
            <person name="Land M.L."/>
            <person name="Hauser L."/>
            <person name="Koskimaki J."/>
            <person name="Halonen O."/>
            <person name="Pirttila A."/>
            <person name="Frank C."/>
            <person name="Woyke T.J."/>
        </authorList>
    </citation>
    <scope>NUCLEOTIDE SEQUENCE [LARGE SCALE GENOMIC DNA]</scope>
    <source>
        <strain evidence="2 3">DSM 13060</strain>
    </source>
</reference>
<dbReference type="PATRIC" id="fig|882800.3.peg.5301"/>
<evidence type="ECO:0000313" key="3">
    <source>
        <dbReference type="Proteomes" id="UP000004382"/>
    </source>
</evidence>
<comment type="caution">
    <text evidence="2">The sequence shown here is derived from an EMBL/GenBank/DDBJ whole genome shotgun (WGS) entry which is preliminary data.</text>
</comment>
<protein>
    <submittedName>
        <fullName evidence="2">Uncharacterized protein</fullName>
    </submittedName>
</protein>
<proteinExistence type="predicted"/>
<dbReference type="Proteomes" id="UP000004382">
    <property type="component" value="Unassembled WGS sequence"/>
</dbReference>
<evidence type="ECO:0000256" key="1">
    <source>
        <dbReference type="SAM" id="MobiDB-lite"/>
    </source>
</evidence>
<gene>
    <name evidence="2" type="ORF">MetexDRAFT_5437</name>
</gene>
<dbReference type="RefSeq" id="WP_003605347.1">
    <property type="nucleotide sequence ID" value="NZ_AGJK01000258.1"/>
</dbReference>